<keyword evidence="4" id="KW-1185">Reference proteome</keyword>
<proteinExistence type="inferred from homology"/>
<dbReference type="RefSeq" id="WP_164655506.1">
    <property type="nucleotide sequence ID" value="NZ_JAAIJR010000099.1"/>
</dbReference>
<reference evidence="4" key="1">
    <citation type="journal article" date="2020" name="Microbiol. Resour. Announc.">
        <title>Draft Genome Sequences of Thiorhodococcus mannitoliphagus and Thiorhodococcus minor, Purple Sulfur Photosynthetic Bacteria in the Gammaproteobacterial Family Chromatiaceae.</title>
        <authorList>
            <person name="Aviles F.A."/>
            <person name="Meyer T.E."/>
            <person name="Kyndt J.A."/>
        </authorList>
    </citation>
    <scope>NUCLEOTIDE SEQUENCE [LARGE SCALE GENOMIC DNA]</scope>
    <source>
        <strain evidence="4">DSM 18266</strain>
    </source>
</reference>
<feature type="domain" description="NADH:ubiquinone oxidoreductase intermediate-associated protein 30" evidence="2">
    <location>
        <begin position="27"/>
        <end position="163"/>
    </location>
</feature>
<evidence type="ECO:0000313" key="3">
    <source>
        <dbReference type="EMBL" id="NEX22412.1"/>
    </source>
</evidence>
<reference evidence="3 4" key="2">
    <citation type="submission" date="2020-02" db="EMBL/GenBank/DDBJ databases">
        <title>Genome sequences of Thiorhodococcus mannitoliphagus and Thiorhodococcus minor, purple sulfur photosynthetic bacteria in the gammaproteobacterial family, Chromatiaceae.</title>
        <authorList>
            <person name="Aviles F.A."/>
            <person name="Meyer T.E."/>
            <person name="Kyndt J.A."/>
        </authorList>
    </citation>
    <scope>NUCLEOTIDE SEQUENCE [LARGE SCALE GENOMIC DNA]</scope>
    <source>
        <strain evidence="3 4">DSM 18266</strain>
    </source>
</reference>
<comment type="caution">
    <text evidence="3">The sequence shown here is derived from an EMBL/GenBank/DDBJ whole genome shotgun (WGS) entry which is preliminary data.</text>
</comment>
<comment type="similarity">
    <text evidence="1">Belongs to the CIA30 family.</text>
</comment>
<gene>
    <name evidence="3" type="ORF">G3480_19225</name>
</gene>
<dbReference type="PANTHER" id="PTHR13194:SF19">
    <property type="entry name" value="NAD(P)-BINDING ROSSMANN-FOLD SUPERFAMILY PROTEIN"/>
    <property type="match status" value="1"/>
</dbReference>
<dbReference type="InterPro" id="IPR039131">
    <property type="entry name" value="NDUFAF1"/>
</dbReference>
<dbReference type="InterPro" id="IPR008979">
    <property type="entry name" value="Galactose-bd-like_sf"/>
</dbReference>
<accession>A0A6P1E1N5</accession>
<evidence type="ECO:0000313" key="4">
    <source>
        <dbReference type="Proteomes" id="UP000471640"/>
    </source>
</evidence>
<sequence length="183" mass="20095">MSASSLPSADGLIDDFRDADGRSRLGTRWRLVTDTVMGGVSEARMAFDTLDGRRALCVEGEVRLEQNGGFLQVNLELTRKGAPLDASEFAGVRLTVRGNGEHYNLHLKSRDCALPWQAYRATFVAGQDWQEIRVPFERFAPNRLSAPLDAGQLTQLGLVAIGRAFQAQLCIAQVGWYRNLAAG</sequence>
<keyword evidence="3" id="KW-0830">Ubiquinone</keyword>
<dbReference type="InterPro" id="IPR013857">
    <property type="entry name" value="NADH-UbQ_OxRdtase-assoc_prot30"/>
</dbReference>
<dbReference type="AlphaFoldDB" id="A0A6P1E1N5"/>
<evidence type="ECO:0000259" key="2">
    <source>
        <dbReference type="Pfam" id="PF08547"/>
    </source>
</evidence>
<evidence type="ECO:0000256" key="1">
    <source>
        <dbReference type="ARBA" id="ARBA00007884"/>
    </source>
</evidence>
<protein>
    <submittedName>
        <fullName evidence="3">NADH:ubiquinone oxidoreductase</fullName>
    </submittedName>
</protein>
<organism evidence="3 4">
    <name type="scientific">Thiorhodococcus mannitoliphagus</name>
    <dbReference type="NCBI Taxonomy" id="329406"/>
    <lineage>
        <taxon>Bacteria</taxon>
        <taxon>Pseudomonadati</taxon>
        <taxon>Pseudomonadota</taxon>
        <taxon>Gammaproteobacteria</taxon>
        <taxon>Chromatiales</taxon>
        <taxon>Chromatiaceae</taxon>
        <taxon>Thiorhodococcus</taxon>
    </lineage>
</organism>
<dbReference type="Proteomes" id="UP000471640">
    <property type="component" value="Unassembled WGS sequence"/>
</dbReference>
<dbReference type="Pfam" id="PF08547">
    <property type="entry name" value="CIA30"/>
    <property type="match status" value="1"/>
</dbReference>
<dbReference type="PANTHER" id="PTHR13194">
    <property type="entry name" value="COMPLEX I INTERMEDIATE-ASSOCIATED PROTEIN 30"/>
    <property type="match status" value="1"/>
</dbReference>
<dbReference type="EMBL" id="JAAIJR010000099">
    <property type="protein sequence ID" value="NEX22412.1"/>
    <property type="molecule type" value="Genomic_DNA"/>
</dbReference>
<name>A0A6P1E1N5_9GAMM</name>
<dbReference type="SUPFAM" id="SSF49785">
    <property type="entry name" value="Galactose-binding domain-like"/>
    <property type="match status" value="1"/>
</dbReference>